<evidence type="ECO:0008006" key="4">
    <source>
        <dbReference type="Google" id="ProtNLM"/>
    </source>
</evidence>
<dbReference type="EMBL" id="CP025791">
    <property type="protein sequence ID" value="AUP80776.1"/>
    <property type="molecule type" value="Genomic_DNA"/>
</dbReference>
<keyword evidence="1" id="KW-1133">Transmembrane helix</keyword>
<keyword evidence="1" id="KW-0812">Transmembrane</keyword>
<sequence>MNPPNPDSRDPPPFIKGGASLVCVLTILTYFFPLTYLFNYNFSPLKTKRRMNSDFNKNREKEEFCFRTLRIPITSSPTCLFKGGASSVLFLTTVQYIVSLYLHGLNSTALLLNLRGE</sequence>
<reference evidence="2 3" key="1">
    <citation type="submission" date="2018-01" db="EMBL/GenBank/DDBJ databases">
        <title>Complete genome sequence of Flavivirga eckloniae ECD14 isolated from seaweed Ecklonia cava.</title>
        <authorList>
            <person name="Lee J.H."/>
            <person name="Baik K.S."/>
            <person name="Seong C.N."/>
        </authorList>
    </citation>
    <scope>NUCLEOTIDE SEQUENCE [LARGE SCALE GENOMIC DNA]</scope>
    <source>
        <strain evidence="2 3">ECD14</strain>
    </source>
</reference>
<gene>
    <name evidence="2" type="ORF">C1H87_19475</name>
</gene>
<dbReference type="AlphaFoldDB" id="A0A2K9PUN1"/>
<evidence type="ECO:0000313" key="2">
    <source>
        <dbReference type="EMBL" id="AUP80776.1"/>
    </source>
</evidence>
<name>A0A2K9PUN1_9FLAO</name>
<accession>A0A2K9PUN1</accession>
<evidence type="ECO:0000256" key="1">
    <source>
        <dbReference type="SAM" id="Phobius"/>
    </source>
</evidence>
<keyword evidence="1" id="KW-0472">Membrane</keyword>
<evidence type="ECO:0000313" key="3">
    <source>
        <dbReference type="Proteomes" id="UP000235826"/>
    </source>
</evidence>
<dbReference type="Proteomes" id="UP000235826">
    <property type="component" value="Chromosome"/>
</dbReference>
<proteinExistence type="predicted"/>
<feature type="transmembrane region" description="Helical" evidence="1">
    <location>
        <begin position="19"/>
        <end position="42"/>
    </location>
</feature>
<dbReference type="KEGG" id="fek:C1H87_19475"/>
<protein>
    <recommendedName>
        <fullName evidence="4">Transmembrane protein</fullName>
    </recommendedName>
</protein>
<keyword evidence="3" id="KW-1185">Reference proteome</keyword>
<organism evidence="2 3">
    <name type="scientific">Flavivirga eckloniae</name>
    <dbReference type="NCBI Taxonomy" id="1803846"/>
    <lineage>
        <taxon>Bacteria</taxon>
        <taxon>Pseudomonadati</taxon>
        <taxon>Bacteroidota</taxon>
        <taxon>Flavobacteriia</taxon>
        <taxon>Flavobacteriales</taxon>
        <taxon>Flavobacteriaceae</taxon>
        <taxon>Flavivirga</taxon>
    </lineage>
</organism>